<evidence type="ECO:0000313" key="2">
    <source>
        <dbReference type="EMBL" id="USD19848.1"/>
    </source>
</evidence>
<sequence>MNIKFGNLGVVFGGLALMLALVHFWGGPFSPQPTMETVVAEKAASLRQAAIDALSGKKVVETTYRKKIDADSIINIVTAILGGIALILGVVSFTQKEPTRVAGGAAILGVSAIAFQFIAMAVMVLLAILLISAVLSSIGVG</sequence>
<dbReference type="RefSeq" id="WP_252081941.1">
    <property type="nucleotide sequence ID" value="NZ_CP092418.1"/>
</dbReference>
<gene>
    <name evidence="2" type="ORF">MJO52_12225</name>
</gene>
<accession>A0ABY4V6J0</accession>
<dbReference type="Proteomes" id="UP001055658">
    <property type="component" value="Chromosome"/>
</dbReference>
<feature type="transmembrane region" description="Helical" evidence="1">
    <location>
        <begin position="105"/>
        <end position="135"/>
    </location>
</feature>
<keyword evidence="3" id="KW-1185">Reference proteome</keyword>
<evidence type="ECO:0000256" key="1">
    <source>
        <dbReference type="SAM" id="Phobius"/>
    </source>
</evidence>
<evidence type="ECO:0000313" key="3">
    <source>
        <dbReference type="Proteomes" id="UP001055658"/>
    </source>
</evidence>
<evidence type="ECO:0008006" key="4">
    <source>
        <dbReference type="Google" id="ProtNLM"/>
    </source>
</evidence>
<dbReference type="EMBL" id="CP092418">
    <property type="protein sequence ID" value="USD19848.1"/>
    <property type="molecule type" value="Genomic_DNA"/>
</dbReference>
<proteinExistence type="predicted"/>
<organism evidence="2 3">
    <name type="scientific">Microbulbifer variabilis</name>
    <dbReference type="NCBI Taxonomy" id="266805"/>
    <lineage>
        <taxon>Bacteria</taxon>
        <taxon>Pseudomonadati</taxon>
        <taxon>Pseudomonadota</taxon>
        <taxon>Gammaproteobacteria</taxon>
        <taxon>Cellvibrionales</taxon>
        <taxon>Microbulbiferaceae</taxon>
        <taxon>Microbulbifer</taxon>
    </lineage>
</organism>
<keyword evidence="1" id="KW-0472">Membrane</keyword>
<reference evidence="2" key="1">
    <citation type="submission" date="2022-02" db="EMBL/GenBank/DDBJ databases">
        <title>Coral-associated bacteria.</title>
        <authorList>
            <person name="Tang K."/>
            <person name="Wang X."/>
        </authorList>
    </citation>
    <scope>NUCLEOTIDE SEQUENCE</scope>
    <source>
        <strain evidence="2">SCSIO 43006</strain>
    </source>
</reference>
<feature type="transmembrane region" description="Helical" evidence="1">
    <location>
        <begin position="73"/>
        <end position="93"/>
    </location>
</feature>
<protein>
    <recommendedName>
        <fullName evidence="4">Inner membrane protein yidI</fullName>
    </recommendedName>
</protein>
<keyword evidence="1" id="KW-1133">Transmembrane helix</keyword>
<keyword evidence="1" id="KW-0812">Transmembrane</keyword>
<name>A0ABY4V6J0_9GAMM</name>
<feature type="transmembrane region" description="Helical" evidence="1">
    <location>
        <begin position="7"/>
        <end position="26"/>
    </location>
</feature>